<dbReference type="SMART" id="SM00174">
    <property type="entry name" value="RHO"/>
    <property type="match status" value="1"/>
</dbReference>
<evidence type="ECO:0000256" key="1">
    <source>
        <dbReference type="ARBA" id="ARBA00006270"/>
    </source>
</evidence>
<reference evidence="4" key="3">
    <citation type="submission" date="2015-06" db="UniProtKB">
        <authorList>
            <consortium name="EnsemblMetazoa"/>
        </authorList>
    </citation>
    <scope>IDENTIFICATION</scope>
</reference>
<dbReference type="HOGENOM" id="CLU_041217_10_1_1"/>
<dbReference type="EMBL" id="KB300062">
    <property type="protein sequence ID" value="ELU07285.1"/>
    <property type="molecule type" value="Genomic_DNA"/>
</dbReference>
<dbReference type="InterPro" id="IPR027417">
    <property type="entry name" value="P-loop_NTPase"/>
</dbReference>
<proteinExistence type="inferred from homology"/>
<evidence type="ECO:0000313" key="4">
    <source>
        <dbReference type="EnsemblMetazoa" id="CapteP95668"/>
    </source>
</evidence>
<comment type="similarity">
    <text evidence="1">Belongs to the small GTPase superfamily. Rab family.</text>
</comment>
<dbReference type="CDD" id="cd00154">
    <property type="entry name" value="Rab"/>
    <property type="match status" value="1"/>
</dbReference>
<dbReference type="Pfam" id="PF00071">
    <property type="entry name" value="Ras"/>
    <property type="match status" value="1"/>
</dbReference>
<dbReference type="SMART" id="SM00173">
    <property type="entry name" value="RAS"/>
    <property type="match status" value="1"/>
</dbReference>
<keyword evidence="5" id="KW-1185">Reference proteome</keyword>
<evidence type="ECO:0000313" key="5">
    <source>
        <dbReference type="Proteomes" id="UP000014760"/>
    </source>
</evidence>
<evidence type="ECO:0008006" key="6">
    <source>
        <dbReference type="Google" id="ProtNLM"/>
    </source>
</evidence>
<protein>
    <recommendedName>
        <fullName evidence="6">Small monomeric GTPase</fullName>
    </recommendedName>
</protein>
<evidence type="ECO:0000313" key="3">
    <source>
        <dbReference type="EMBL" id="ELU07285.1"/>
    </source>
</evidence>
<dbReference type="PRINTS" id="PR00449">
    <property type="entry name" value="RASTRNSFRMNG"/>
</dbReference>
<dbReference type="EMBL" id="AMQN01043121">
    <property type="status" value="NOT_ANNOTATED_CDS"/>
    <property type="molecule type" value="Genomic_DNA"/>
</dbReference>
<dbReference type="OMA" id="IYDVTHK"/>
<organism evidence="3">
    <name type="scientific">Capitella teleta</name>
    <name type="common">Polychaete worm</name>
    <dbReference type="NCBI Taxonomy" id="283909"/>
    <lineage>
        <taxon>Eukaryota</taxon>
        <taxon>Metazoa</taxon>
        <taxon>Spiralia</taxon>
        <taxon>Lophotrochozoa</taxon>
        <taxon>Annelida</taxon>
        <taxon>Polychaeta</taxon>
        <taxon>Sedentaria</taxon>
        <taxon>Scolecida</taxon>
        <taxon>Capitellidae</taxon>
        <taxon>Capitella</taxon>
    </lineage>
</organism>
<dbReference type="OrthoDB" id="265044at2759"/>
<dbReference type="GO" id="GO:0005525">
    <property type="term" value="F:GTP binding"/>
    <property type="evidence" value="ECO:0007669"/>
    <property type="project" value="InterPro"/>
</dbReference>
<dbReference type="FunFam" id="3.40.50.300:FF:001447">
    <property type="entry name" value="Ras-related protein Rab-1B"/>
    <property type="match status" value="1"/>
</dbReference>
<dbReference type="PANTHER" id="PTHR47978">
    <property type="match status" value="1"/>
</dbReference>
<dbReference type="Proteomes" id="UP000014760">
    <property type="component" value="Unassembled WGS sequence"/>
</dbReference>
<keyword evidence="2" id="KW-0547">Nucleotide-binding</keyword>
<dbReference type="SMART" id="SM00175">
    <property type="entry name" value="RAB"/>
    <property type="match status" value="1"/>
</dbReference>
<dbReference type="NCBIfam" id="TIGR00231">
    <property type="entry name" value="small_GTP"/>
    <property type="match status" value="1"/>
</dbReference>
<dbReference type="Gene3D" id="3.40.50.300">
    <property type="entry name" value="P-loop containing nucleotide triphosphate hydrolases"/>
    <property type="match status" value="1"/>
</dbReference>
<accession>R7UM26</accession>
<reference evidence="5" key="1">
    <citation type="submission" date="2012-12" db="EMBL/GenBank/DDBJ databases">
        <authorList>
            <person name="Hellsten U."/>
            <person name="Grimwood J."/>
            <person name="Chapman J.A."/>
            <person name="Shapiro H."/>
            <person name="Aerts A."/>
            <person name="Otillar R.P."/>
            <person name="Terry A.Y."/>
            <person name="Boore J.L."/>
            <person name="Simakov O."/>
            <person name="Marletaz F."/>
            <person name="Cho S.-J."/>
            <person name="Edsinger-Gonzales E."/>
            <person name="Havlak P."/>
            <person name="Kuo D.-H."/>
            <person name="Larsson T."/>
            <person name="Lv J."/>
            <person name="Arendt D."/>
            <person name="Savage R."/>
            <person name="Osoegawa K."/>
            <person name="de Jong P."/>
            <person name="Lindberg D.R."/>
            <person name="Seaver E.C."/>
            <person name="Weisblat D.A."/>
            <person name="Putnam N.H."/>
            <person name="Grigoriev I.V."/>
            <person name="Rokhsar D.S."/>
        </authorList>
    </citation>
    <scope>NUCLEOTIDE SEQUENCE</scope>
    <source>
        <strain evidence="5">I ESC-2004</strain>
    </source>
</reference>
<dbReference type="PROSITE" id="PS51421">
    <property type="entry name" value="RAS"/>
    <property type="match status" value="1"/>
</dbReference>
<dbReference type="InterPro" id="IPR005225">
    <property type="entry name" value="Small_GTP-bd"/>
</dbReference>
<gene>
    <name evidence="3" type="ORF">CAPTEDRAFT_95668</name>
</gene>
<dbReference type="GO" id="GO:0003924">
    <property type="term" value="F:GTPase activity"/>
    <property type="evidence" value="ECO:0007669"/>
    <property type="project" value="InterPro"/>
</dbReference>
<dbReference type="EnsemblMetazoa" id="CapteT95668">
    <property type="protein sequence ID" value="CapteP95668"/>
    <property type="gene ID" value="CapteG95668"/>
</dbReference>
<sequence length="196" mass="22542">MNDVVEKVEGDDDDESQEYTHFFKILLVGAARVGKTAVRYRFCRGHYADEYYPTSGLENSARTVRINGDTVRLQIMDVGGDRAYETTRKNYYRGANAFIVVYDVNNKKSFENAQQLVKELDMHEQSEAPKMILANKCDFSKRRVDQDEAKSWADGWRLPLVESSTRTGQGIDDAVLRLAVALKRQLAPWKRLYNFD</sequence>
<dbReference type="PROSITE" id="PS51419">
    <property type="entry name" value="RAB"/>
    <property type="match status" value="1"/>
</dbReference>
<reference evidence="3 5" key="2">
    <citation type="journal article" date="2013" name="Nature">
        <title>Insights into bilaterian evolution from three spiralian genomes.</title>
        <authorList>
            <person name="Simakov O."/>
            <person name="Marletaz F."/>
            <person name="Cho S.J."/>
            <person name="Edsinger-Gonzales E."/>
            <person name="Havlak P."/>
            <person name="Hellsten U."/>
            <person name="Kuo D.H."/>
            <person name="Larsson T."/>
            <person name="Lv J."/>
            <person name="Arendt D."/>
            <person name="Savage R."/>
            <person name="Osoegawa K."/>
            <person name="de Jong P."/>
            <person name="Grimwood J."/>
            <person name="Chapman J.A."/>
            <person name="Shapiro H."/>
            <person name="Aerts A."/>
            <person name="Otillar R.P."/>
            <person name="Terry A.Y."/>
            <person name="Boore J.L."/>
            <person name="Grigoriev I.V."/>
            <person name="Lindberg D.R."/>
            <person name="Seaver E.C."/>
            <person name="Weisblat D.A."/>
            <person name="Putnam N.H."/>
            <person name="Rokhsar D.S."/>
        </authorList>
    </citation>
    <scope>NUCLEOTIDE SEQUENCE</scope>
    <source>
        <strain evidence="3 5">I ESC-2004</strain>
    </source>
</reference>
<evidence type="ECO:0000256" key="2">
    <source>
        <dbReference type="ARBA" id="ARBA00022741"/>
    </source>
</evidence>
<dbReference type="STRING" id="283909.R7UM26"/>
<dbReference type="AlphaFoldDB" id="R7UM26"/>
<dbReference type="SUPFAM" id="SSF52540">
    <property type="entry name" value="P-loop containing nucleoside triphosphate hydrolases"/>
    <property type="match status" value="1"/>
</dbReference>
<dbReference type="InterPro" id="IPR001806">
    <property type="entry name" value="Small_GTPase"/>
</dbReference>
<name>R7UM26_CAPTE</name>